<comment type="caution">
    <text evidence="2">The sequence shown here is derived from an EMBL/GenBank/DDBJ whole genome shotgun (WGS) entry which is preliminary data.</text>
</comment>
<keyword evidence="3" id="KW-1185">Reference proteome</keyword>
<accession>A0A9Q0J5T8</accession>
<dbReference type="EMBL" id="JAKUCV010005896">
    <property type="protein sequence ID" value="KAJ4829454.1"/>
    <property type="molecule type" value="Genomic_DNA"/>
</dbReference>
<keyword evidence="1" id="KW-0812">Transmembrane</keyword>
<organism evidence="2 3">
    <name type="scientific">Turnera subulata</name>
    <dbReference type="NCBI Taxonomy" id="218843"/>
    <lineage>
        <taxon>Eukaryota</taxon>
        <taxon>Viridiplantae</taxon>
        <taxon>Streptophyta</taxon>
        <taxon>Embryophyta</taxon>
        <taxon>Tracheophyta</taxon>
        <taxon>Spermatophyta</taxon>
        <taxon>Magnoliopsida</taxon>
        <taxon>eudicotyledons</taxon>
        <taxon>Gunneridae</taxon>
        <taxon>Pentapetalae</taxon>
        <taxon>rosids</taxon>
        <taxon>fabids</taxon>
        <taxon>Malpighiales</taxon>
        <taxon>Passifloraceae</taxon>
        <taxon>Turnera</taxon>
    </lineage>
</organism>
<name>A0A9Q0J5T8_9ROSI</name>
<gene>
    <name evidence="2" type="ORF">Tsubulata_015705</name>
</gene>
<protein>
    <submittedName>
        <fullName evidence="2">Uncharacterized protein</fullName>
    </submittedName>
</protein>
<evidence type="ECO:0000256" key="1">
    <source>
        <dbReference type="SAM" id="Phobius"/>
    </source>
</evidence>
<dbReference type="OrthoDB" id="9909019at2759"/>
<reference evidence="2" key="2">
    <citation type="journal article" date="2023" name="Plants (Basel)">
        <title>Annotation of the Turnera subulata (Passifloraceae) Draft Genome Reveals the S-Locus Evolved after the Divergence of Turneroideae from Passifloroideae in a Stepwise Manner.</title>
        <authorList>
            <person name="Henning P.M."/>
            <person name="Roalson E.H."/>
            <person name="Mir W."/>
            <person name="McCubbin A.G."/>
            <person name="Shore J.S."/>
        </authorList>
    </citation>
    <scope>NUCLEOTIDE SEQUENCE</scope>
    <source>
        <strain evidence="2">F60SS</strain>
    </source>
</reference>
<feature type="transmembrane region" description="Helical" evidence="1">
    <location>
        <begin position="162"/>
        <end position="181"/>
    </location>
</feature>
<feature type="transmembrane region" description="Helical" evidence="1">
    <location>
        <begin position="67"/>
        <end position="86"/>
    </location>
</feature>
<dbReference type="Proteomes" id="UP001141552">
    <property type="component" value="Unassembled WGS sequence"/>
</dbReference>
<keyword evidence="1" id="KW-1133">Transmembrane helix</keyword>
<evidence type="ECO:0000313" key="3">
    <source>
        <dbReference type="Proteomes" id="UP001141552"/>
    </source>
</evidence>
<proteinExistence type="predicted"/>
<sequence>MKMSFGLCRDSCNQVLAGFLRLVPCLADPARRSSLGLKLVLVTLHLVFAGVLFLFDHGFVEKTKRQPWYTALYVLLFVATLVQYFVTACSSPGYVIDAMRAMYEKNEGVSKGSTTNAKYGSIVITVDGSQSAKSPPEKSVASWSRLVLDLYPAETVVSLHELSIAMTVINAFFSLIIIVFGSEHASAEEITANFG</sequence>
<reference evidence="2" key="1">
    <citation type="submission" date="2022-02" db="EMBL/GenBank/DDBJ databases">
        <authorList>
            <person name="Henning P.M."/>
            <person name="McCubbin A.G."/>
            <person name="Shore J.S."/>
        </authorList>
    </citation>
    <scope>NUCLEOTIDE SEQUENCE</scope>
    <source>
        <strain evidence="2">F60SS</strain>
        <tissue evidence="2">Leaves</tissue>
    </source>
</reference>
<keyword evidence="1" id="KW-0472">Membrane</keyword>
<feature type="transmembrane region" description="Helical" evidence="1">
    <location>
        <begin position="37"/>
        <end position="55"/>
    </location>
</feature>
<dbReference type="AlphaFoldDB" id="A0A9Q0J5T8"/>
<evidence type="ECO:0000313" key="2">
    <source>
        <dbReference type="EMBL" id="KAJ4829454.1"/>
    </source>
</evidence>